<reference evidence="3" key="1">
    <citation type="submission" date="2021-01" db="EMBL/GenBank/DDBJ databases">
        <title>Description of Breznakiella homolactica.</title>
        <authorList>
            <person name="Song Y."/>
            <person name="Brune A."/>
        </authorList>
    </citation>
    <scope>NUCLEOTIDE SEQUENCE</scope>
    <source>
        <strain evidence="3">RmG30</strain>
    </source>
</reference>
<dbReference type="RefSeq" id="WP_215628010.1">
    <property type="nucleotide sequence ID" value="NZ_CP067089.2"/>
</dbReference>
<sequence>MNVQSIRAELWALFLAAAVLGGCAQPQGAADEEAGEDGGMALVNELFVATETAAGTVTRFTTSDPQYWSRNGFTVWTVWDEGAKDPFEERTVLVNKPKGNSSAGYGLVICQGTREVGGENTVTMLTVMVNNNGEYALGKVIGGNYESKQWWTATSYLTSGEGMVNTLTVTYTAASQEYLLKINGYDVQRFTDELAPVHTGGRNGYVVVISPVDRFPASEVDVYFTEEK</sequence>
<dbReference type="KEGG" id="bhc:JFL75_07270"/>
<feature type="chain" id="PRO_5036212570" evidence="1">
    <location>
        <begin position="30"/>
        <end position="228"/>
    </location>
</feature>
<proteinExistence type="predicted"/>
<dbReference type="KEGG" id="bhc:JFL75_08835"/>
<dbReference type="AlphaFoldDB" id="A0A7T7XR80"/>
<dbReference type="Proteomes" id="UP000595917">
    <property type="component" value="Chromosome"/>
</dbReference>
<evidence type="ECO:0000313" key="4">
    <source>
        <dbReference type="Proteomes" id="UP000595917"/>
    </source>
</evidence>
<feature type="signal peptide" evidence="1">
    <location>
        <begin position="1"/>
        <end position="29"/>
    </location>
</feature>
<name>A0A7T7XR80_9SPIR</name>
<keyword evidence="1" id="KW-0732">Signal</keyword>
<dbReference type="PROSITE" id="PS51257">
    <property type="entry name" value="PROKAR_LIPOPROTEIN"/>
    <property type="match status" value="1"/>
</dbReference>
<gene>
    <name evidence="2" type="ORF">JFL75_07270</name>
    <name evidence="3" type="ORF">JFL75_08835</name>
</gene>
<evidence type="ECO:0000313" key="3">
    <source>
        <dbReference type="EMBL" id="QQO11006.1"/>
    </source>
</evidence>
<organism evidence="3 4">
    <name type="scientific">Breznakiella homolactica</name>
    <dbReference type="NCBI Taxonomy" id="2798577"/>
    <lineage>
        <taxon>Bacteria</taxon>
        <taxon>Pseudomonadati</taxon>
        <taxon>Spirochaetota</taxon>
        <taxon>Spirochaetia</taxon>
        <taxon>Spirochaetales</taxon>
        <taxon>Breznakiellaceae</taxon>
        <taxon>Breznakiella</taxon>
    </lineage>
</organism>
<accession>A0A7T7XR80</accession>
<dbReference type="EMBL" id="CP067089">
    <property type="protein sequence ID" value="QQO11006.1"/>
    <property type="molecule type" value="Genomic_DNA"/>
</dbReference>
<evidence type="ECO:0000256" key="1">
    <source>
        <dbReference type="SAM" id="SignalP"/>
    </source>
</evidence>
<evidence type="ECO:0000313" key="2">
    <source>
        <dbReference type="EMBL" id="QQO10705.1"/>
    </source>
</evidence>
<dbReference type="EMBL" id="CP067089">
    <property type="protein sequence ID" value="QQO10705.1"/>
    <property type="molecule type" value="Genomic_DNA"/>
</dbReference>
<protein>
    <submittedName>
        <fullName evidence="3">Uncharacterized protein</fullName>
    </submittedName>
</protein>
<keyword evidence="4" id="KW-1185">Reference proteome</keyword>